<dbReference type="GO" id="GO:0047936">
    <property type="term" value="F:glucose 1-dehydrogenase [NAD(P)+] activity"/>
    <property type="evidence" value="ECO:0007669"/>
    <property type="project" value="UniProtKB-EC"/>
</dbReference>
<dbReference type="EMBL" id="WBMS02000003">
    <property type="protein sequence ID" value="MVZ99885.1"/>
    <property type="molecule type" value="Genomic_DNA"/>
</dbReference>
<evidence type="ECO:0000313" key="4">
    <source>
        <dbReference type="Proteomes" id="UP000462055"/>
    </source>
</evidence>
<dbReference type="InterPro" id="IPR002347">
    <property type="entry name" value="SDR_fam"/>
</dbReference>
<evidence type="ECO:0000313" key="3">
    <source>
        <dbReference type="EMBL" id="MVZ99885.1"/>
    </source>
</evidence>
<comment type="caution">
    <text evidence="3">The sequence shown here is derived from an EMBL/GenBank/DDBJ whole genome shotgun (WGS) entry which is preliminary data.</text>
</comment>
<dbReference type="Pfam" id="PF13561">
    <property type="entry name" value="adh_short_C2"/>
    <property type="match status" value="1"/>
</dbReference>
<dbReference type="PROSITE" id="PS00061">
    <property type="entry name" value="ADH_SHORT"/>
    <property type="match status" value="1"/>
</dbReference>
<keyword evidence="4" id="KW-1185">Reference proteome</keyword>
<dbReference type="SUPFAM" id="SSF51735">
    <property type="entry name" value="NAD(P)-binding Rossmann-fold domains"/>
    <property type="match status" value="1"/>
</dbReference>
<dbReference type="PANTHER" id="PTHR42760">
    <property type="entry name" value="SHORT-CHAIN DEHYDROGENASES/REDUCTASES FAMILY MEMBER"/>
    <property type="match status" value="1"/>
</dbReference>
<comment type="similarity">
    <text evidence="1">Belongs to the short-chain dehydrogenases/reductases (SDR) family.</text>
</comment>
<proteinExistence type="inferred from homology"/>
<dbReference type="InterPro" id="IPR036291">
    <property type="entry name" value="NAD(P)-bd_dom_sf"/>
</dbReference>
<dbReference type="InterPro" id="IPR020904">
    <property type="entry name" value="Sc_DH/Rdtase_CS"/>
</dbReference>
<dbReference type="FunFam" id="3.40.50.720:FF:000084">
    <property type="entry name" value="Short-chain dehydrogenase reductase"/>
    <property type="match status" value="1"/>
</dbReference>
<dbReference type="NCBIfam" id="NF005559">
    <property type="entry name" value="PRK07231.1"/>
    <property type="match status" value="1"/>
</dbReference>
<keyword evidence="2 3" id="KW-0560">Oxidoreductase</keyword>
<dbReference type="RefSeq" id="WP_151592088.1">
    <property type="nucleotide sequence ID" value="NZ_WBMS02000003.1"/>
</dbReference>
<dbReference type="PRINTS" id="PR00080">
    <property type="entry name" value="SDRFAMILY"/>
</dbReference>
<evidence type="ECO:0000256" key="1">
    <source>
        <dbReference type="ARBA" id="ARBA00006484"/>
    </source>
</evidence>
<name>A0A6I4MCL4_9ACTN</name>
<organism evidence="3 4">
    <name type="scientific">Actinomadura physcomitrii</name>
    <dbReference type="NCBI Taxonomy" id="2650748"/>
    <lineage>
        <taxon>Bacteria</taxon>
        <taxon>Bacillati</taxon>
        <taxon>Actinomycetota</taxon>
        <taxon>Actinomycetes</taxon>
        <taxon>Streptosporangiales</taxon>
        <taxon>Thermomonosporaceae</taxon>
        <taxon>Actinomadura</taxon>
    </lineage>
</organism>
<evidence type="ECO:0000256" key="2">
    <source>
        <dbReference type="ARBA" id="ARBA00023002"/>
    </source>
</evidence>
<gene>
    <name evidence="3" type="ORF">F8568_005720</name>
</gene>
<dbReference type="Proteomes" id="UP000462055">
    <property type="component" value="Unassembled WGS sequence"/>
</dbReference>
<dbReference type="Gene3D" id="3.40.50.720">
    <property type="entry name" value="NAD(P)-binding Rossmann-like Domain"/>
    <property type="match status" value="1"/>
</dbReference>
<dbReference type="PANTHER" id="PTHR42760:SF133">
    <property type="entry name" value="3-OXOACYL-[ACYL-CARRIER-PROTEIN] REDUCTASE"/>
    <property type="match status" value="1"/>
</dbReference>
<accession>A0A6I4MCL4</accession>
<dbReference type="AlphaFoldDB" id="A0A6I4MCL4"/>
<dbReference type="GO" id="GO:0048038">
    <property type="term" value="F:quinone binding"/>
    <property type="evidence" value="ECO:0007669"/>
    <property type="project" value="TreeGrafter"/>
</dbReference>
<dbReference type="PRINTS" id="PR00081">
    <property type="entry name" value="GDHRDH"/>
</dbReference>
<dbReference type="EC" id="1.1.1.47" evidence="3"/>
<sequence length="270" mass="28234">MTTRLSRPLEDRVAIITGANIGIGRGVAEAFSEAGAKVVVSGRTQERNEEVAATIRKSGGEAIAIRADVTQEADIVGLVEGAVEEFGRLDVCVANSGGVEAYGAADILDMPTEMWRGVIALNLDAVFLLYREALRKMIPAGRGGVLLSMSSIASMRSVGDSWHYSAAKGGVNALGMALAESLGPRGVRINSIVPGFIEAASTAPILANEMIRHGIEQRIPMRRIGVPADVGALAVYLASDESSFITGQTFVIDGGQSTRMVSDPPAAKPV</sequence>
<reference evidence="3" key="1">
    <citation type="submission" date="2019-12" db="EMBL/GenBank/DDBJ databases">
        <title>Actinomadura physcomitrii sp. nov., a novel actinomycete isolated from moss [Physcomitrium sphaericum (Ludw) Fuernr].</title>
        <authorList>
            <person name="Zhuang X."/>
        </authorList>
    </citation>
    <scope>NUCLEOTIDE SEQUENCE [LARGE SCALE GENOMIC DNA]</scope>
    <source>
        <strain evidence="3">LD22</strain>
    </source>
</reference>
<protein>
    <submittedName>
        <fullName evidence="3">Glucose 1-dehydrogenase</fullName>
        <ecNumber evidence="3">1.1.1.47</ecNumber>
    </submittedName>
</protein>
<dbReference type="GO" id="GO:0006633">
    <property type="term" value="P:fatty acid biosynthetic process"/>
    <property type="evidence" value="ECO:0007669"/>
    <property type="project" value="TreeGrafter"/>
</dbReference>